<sequence>MYAYATLVMIGDKYVAGALALGQSLINSGTKHQLICMVTDDVSKTAVSRLSTIYNSVITVPYISFKCGAMMTQRQKELYANWIDHAFTKWRVFQLIAYQKILYLDADHIIVKNIDHLFDLEPPAMCFRSEFNKAFEEYKHGDRITSHDLKYFFKNFTSLAATGTLLLKPDTQTFQSITKQLNTHNRYLYNNQFHNGFEEVVLVQTLIELKVDVTQLSQLYVWNAGCYKNIQRQEPYVINYYGDKKPWCNSGVPRYMDEYIWLYFYLTCQQRLQDNFV</sequence>
<dbReference type="SUPFAM" id="SSF53448">
    <property type="entry name" value="Nucleotide-diphospho-sugar transferases"/>
    <property type="match status" value="1"/>
</dbReference>
<reference evidence="1 2" key="1">
    <citation type="journal article" date="2008" name="Virus Genes">
        <title>Genomic sequence analysis of a granulovirus isolated from the Old World bollworm, Helicoverpa armigera.</title>
        <authorList>
            <person name="Harrison R.L."/>
            <person name="Popham H.J."/>
        </authorList>
    </citation>
    <scope>NUCLEOTIDE SEQUENCE [LARGE SCALE GENOMIC DNA]</scope>
</reference>
<dbReference type="KEGG" id="vg:10973724"/>
<dbReference type="Gene3D" id="3.90.550.10">
    <property type="entry name" value="Spore Coat Polysaccharide Biosynthesis Protein SpsA, Chain A"/>
    <property type="match status" value="1"/>
</dbReference>
<proteinExistence type="predicted"/>
<dbReference type="EMBL" id="EU255577">
    <property type="protein sequence ID" value="ABY47731.1"/>
    <property type="molecule type" value="Genomic_DNA"/>
</dbReference>
<dbReference type="InterPro" id="IPR002495">
    <property type="entry name" value="Glyco_trans_8"/>
</dbReference>
<protein>
    <submittedName>
        <fullName evidence="1">p13</fullName>
    </submittedName>
</protein>
<evidence type="ECO:0000313" key="1">
    <source>
        <dbReference type="EMBL" id="ABY47731.1"/>
    </source>
</evidence>
<dbReference type="PANTHER" id="PTHR11183">
    <property type="entry name" value="GLYCOGENIN SUBFAMILY MEMBER"/>
    <property type="match status" value="1"/>
</dbReference>
<name>A9YMN2_9BBAC</name>
<dbReference type="GeneID" id="10973724"/>
<dbReference type="InterPro" id="IPR050587">
    <property type="entry name" value="GNT1/Glycosyltrans_8"/>
</dbReference>
<accession>A9YMN2</accession>
<dbReference type="RefSeq" id="YP_001649022.1">
    <property type="nucleotide sequence ID" value="NC_010240.1"/>
</dbReference>
<dbReference type="InterPro" id="IPR029044">
    <property type="entry name" value="Nucleotide-diphossugar_trans"/>
</dbReference>
<keyword evidence="2" id="KW-1185">Reference proteome</keyword>
<dbReference type="Pfam" id="PF01501">
    <property type="entry name" value="Glyco_transf_8"/>
    <property type="match status" value="1"/>
</dbReference>
<dbReference type="GO" id="GO:0016757">
    <property type="term" value="F:glycosyltransferase activity"/>
    <property type="evidence" value="ECO:0007669"/>
    <property type="project" value="InterPro"/>
</dbReference>
<evidence type="ECO:0000313" key="2">
    <source>
        <dbReference type="Proteomes" id="UP000203266"/>
    </source>
</evidence>
<organism evidence="1 2">
    <name type="scientific">Helicoverpa armigera granulovirus</name>
    <dbReference type="NCBI Taxonomy" id="489830"/>
    <lineage>
        <taxon>Viruses</taxon>
        <taxon>Viruses incertae sedis</taxon>
        <taxon>Naldaviricetes</taxon>
        <taxon>Lefavirales</taxon>
        <taxon>Baculoviridae</taxon>
        <taxon>Betabaculovirus</taxon>
        <taxon>Betabaculovirus helarmigerae</taxon>
    </lineage>
</organism>
<dbReference type="OrthoDB" id="8852at10239"/>
<dbReference type="CAZy" id="GT8">
    <property type="family name" value="Glycosyltransferase Family 8"/>
</dbReference>
<dbReference type="Proteomes" id="UP000203266">
    <property type="component" value="Segment"/>
</dbReference>